<keyword evidence="2" id="KW-0235">DNA replication</keyword>
<dbReference type="GO" id="GO:0003911">
    <property type="term" value="F:DNA ligase (NAD+) activity"/>
    <property type="evidence" value="ECO:0007669"/>
    <property type="project" value="InterPro"/>
</dbReference>
<dbReference type="GO" id="GO:0006281">
    <property type="term" value="P:DNA repair"/>
    <property type="evidence" value="ECO:0007669"/>
    <property type="project" value="UniProtKB-KW"/>
</dbReference>
<keyword evidence="6" id="KW-0460">Magnesium</keyword>
<evidence type="ECO:0000256" key="5">
    <source>
        <dbReference type="ARBA" id="ARBA00022833"/>
    </source>
</evidence>
<keyword evidence="1 11" id="KW-0436">Ligase</keyword>
<dbReference type="PATRIC" id="fig|1299334.3.peg.8871"/>
<evidence type="ECO:0000313" key="11">
    <source>
        <dbReference type="EMBL" id="EUA13989.1"/>
    </source>
</evidence>
<evidence type="ECO:0000256" key="6">
    <source>
        <dbReference type="ARBA" id="ARBA00022842"/>
    </source>
</evidence>
<dbReference type="EMBL" id="JAOB01000081">
    <property type="protein sequence ID" value="EUA13989.1"/>
    <property type="molecule type" value="Genomic_DNA"/>
</dbReference>
<keyword evidence="5" id="KW-0862">Zinc</keyword>
<feature type="region of interest" description="Disordered" evidence="9">
    <location>
        <begin position="205"/>
        <end position="243"/>
    </location>
</feature>
<evidence type="ECO:0000256" key="1">
    <source>
        <dbReference type="ARBA" id="ARBA00022598"/>
    </source>
</evidence>
<proteinExistence type="predicted"/>
<organism evidence="11">
    <name type="scientific">Mycobacterium xenopi 4042</name>
    <dbReference type="NCBI Taxonomy" id="1299334"/>
    <lineage>
        <taxon>Bacteria</taxon>
        <taxon>Bacillati</taxon>
        <taxon>Actinomycetota</taxon>
        <taxon>Actinomycetes</taxon>
        <taxon>Mycobacteriales</taxon>
        <taxon>Mycobacteriaceae</taxon>
        <taxon>Mycobacterium</taxon>
    </lineage>
</organism>
<keyword evidence="8" id="KW-0234">DNA repair</keyword>
<dbReference type="SUPFAM" id="SSF56091">
    <property type="entry name" value="DNA ligase/mRNA capping enzyme, catalytic domain"/>
    <property type="match status" value="1"/>
</dbReference>
<dbReference type="InterPro" id="IPR013839">
    <property type="entry name" value="DNAligase_adenylation"/>
</dbReference>
<evidence type="ECO:0000256" key="2">
    <source>
        <dbReference type="ARBA" id="ARBA00022705"/>
    </source>
</evidence>
<comment type="caution">
    <text evidence="11">The sequence shown here is derived from an EMBL/GenBank/DDBJ whole genome shotgun (WGS) entry which is preliminary data.</text>
</comment>
<evidence type="ECO:0000256" key="3">
    <source>
        <dbReference type="ARBA" id="ARBA00022723"/>
    </source>
</evidence>
<dbReference type="GO" id="GO:0006260">
    <property type="term" value="P:DNA replication"/>
    <property type="evidence" value="ECO:0007669"/>
    <property type="project" value="UniProtKB-KW"/>
</dbReference>
<accession>X7Z3Q8</accession>
<dbReference type="PROSITE" id="PS01055">
    <property type="entry name" value="DNA_LIGASE_N1"/>
    <property type="match status" value="1"/>
</dbReference>
<name>X7Z3Q8_MYCXE</name>
<evidence type="ECO:0000256" key="4">
    <source>
        <dbReference type="ARBA" id="ARBA00022763"/>
    </source>
</evidence>
<sequence length="243" mass="27302">MGSAEVDQVAPDIRRQWQELADEVREHQFRYYVRDAPIISDAEFDKLFARLVALEEQYPELRKPDSPTQLVGGAGFATDFMPAEHLERMLSLDNAFNQEELAAWAARVRAEIGDQAHYLCELKIDGVALSLVYRDGRLTRAATRGDGRTGEDVTLNARTIDDVPERLQASDDFPIPTVLEVRGEVFFRLADFEALNAALVADGKSPFANPATARPDRCGKKTRGHRAPQTADDLPRDRTHRRL</sequence>
<dbReference type="Gene3D" id="3.30.470.30">
    <property type="entry name" value="DNA ligase/mRNA capping enzyme"/>
    <property type="match status" value="1"/>
</dbReference>
<dbReference type="FunFam" id="1.10.287.610:FF:000002">
    <property type="entry name" value="DNA ligase"/>
    <property type="match status" value="1"/>
</dbReference>
<evidence type="ECO:0000256" key="9">
    <source>
        <dbReference type="SAM" id="MobiDB-lite"/>
    </source>
</evidence>
<evidence type="ECO:0000256" key="8">
    <source>
        <dbReference type="ARBA" id="ARBA00023204"/>
    </source>
</evidence>
<evidence type="ECO:0000259" key="10">
    <source>
        <dbReference type="SMART" id="SM00532"/>
    </source>
</evidence>
<gene>
    <name evidence="11" type="ORF">I553_7109</name>
</gene>
<evidence type="ECO:0000256" key="7">
    <source>
        <dbReference type="ARBA" id="ARBA00023027"/>
    </source>
</evidence>
<dbReference type="InterPro" id="IPR013840">
    <property type="entry name" value="DNAligase_N"/>
</dbReference>
<dbReference type="Pfam" id="PF01653">
    <property type="entry name" value="DNA_ligase_aden"/>
    <property type="match status" value="1"/>
</dbReference>
<dbReference type="AlphaFoldDB" id="X7Z3Q8"/>
<feature type="domain" description="NAD-dependent DNA ligase N-terminal" evidence="10">
    <location>
        <begin position="12"/>
        <end position="242"/>
    </location>
</feature>
<protein>
    <submittedName>
        <fullName evidence="11">NAD-dependent DNA ligase adenylation domain protein</fullName>
    </submittedName>
</protein>
<dbReference type="Gene3D" id="1.10.287.610">
    <property type="entry name" value="Helix hairpin bin"/>
    <property type="match status" value="1"/>
</dbReference>
<keyword evidence="3" id="KW-0479">Metal-binding</keyword>
<dbReference type="Pfam" id="PF22745">
    <property type="entry name" value="Nlig-Ia"/>
    <property type="match status" value="1"/>
</dbReference>
<keyword evidence="7" id="KW-0520">NAD</keyword>
<dbReference type="GO" id="GO:0046872">
    <property type="term" value="F:metal ion binding"/>
    <property type="evidence" value="ECO:0007669"/>
    <property type="project" value="UniProtKB-KW"/>
</dbReference>
<keyword evidence="4" id="KW-0227">DNA damage</keyword>
<dbReference type="SMART" id="SM00532">
    <property type="entry name" value="LIGANc"/>
    <property type="match status" value="1"/>
</dbReference>
<reference evidence="11" key="1">
    <citation type="submission" date="2014-01" db="EMBL/GenBank/DDBJ databases">
        <authorList>
            <person name="Brown-Elliot B."/>
            <person name="Wallace R."/>
            <person name="Lenaerts A."/>
            <person name="Ordway D."/>
            <person name="DeGroote M.A."/>
            <person name="Parker T."/>
            <person name="Sizemore C."/>
            <person name="Tallon L.J."/>
            <person name="Sadzewicz L.K."/>
            <person name="Sengamalay N."/>
            <person name="Fraser C.M."/>
            <person name="Hine E."/>
            <person name="Shefchek K.A."/>
            <person name="Das S.P."/>
            <person name="Tettelin H."/>
        </authorList>
    </citation>
    <scope>NUCLEOTIDE SEQUENCE [LARGE SCALE GENOMIC DNA]</scope>
    <source>
        <strain evidence="11">4042</strain>
    </source>
</reference>
<dbReference type="InterPro" id="IPR018239">
    <property type="entry name" value="DNA_ligase_AS"/>
</dbReference>